<reference evidence="2" key="2">
    <citation type="submission" date="2023-05" db="EMBL/GenBank/DDBJ databases">
        <authorList>
            <consortium name="Lawrence Berkeley National Laboratory"/>
            <person name="Steindorff A."/>
            <person name="Hensen N."/>
            <person name="Bonometti L."/>
            <person name="Westerberg I."/>
            <person name="Brannstrom I.O."/>
            <person name="Guillou S."/>
            <person name="Cros-Aarteil S."/>
            <person name="Calhoun S."/>
            <person name="Haridas S."/>
            <person name="Kuo A."/>
            <person name="Mondo S."/>
            <person name="Pangilinan J."/>
            <person name="Riley R."/>
            <person name="Labutti K."/>
            <person name="Andreopoulos B."/>
            <person name="Lipzen A."/>
            <person name="Chen C."/>
            <person name="Yanf M."/>
            <person name="Daum C."/>
            <person name="Ng V."/>
            <person name="Clum A."/>
            <person name="Ohm R."/>
            <person name="Martin F."/>
            <person name="Silar P."/>
            <person name="Natvig D."/>
            <person name="Lalanne C."/>
            <person name="Gautier V."/>
            <person name="Ament-Velasquez S.L."/>
            <person name="Kruys A."/>
            <person name="Hutchinson M.I."/>
            <person name="Powell A.J."/>
            <person name="Barry K."/>
            <person name="Miller A.N."/>
            <person name="Grigoriev I.V."/>
            <person name="Debuchy R."/>
            <person name="Gladieux P."/>
            <person name="Thoren M.H."/>
            <person name="Johannesson H."/>
        </authorList>
    </citation>
    <scope>NUCLEOTIDE SEQUENCE</scope>
    <source>
        <strain evidence="2">CBS 892.96</strain>
    </source>
</reference>
<reference evidence="2" key="1">
    <citation type="journal article" date="2023" name="Mol. Phylogenet. Evol.">
        <title>Genome-scale phylogeny and comparative genomics of the fungal order Sordariales.</title>
        <authorList>
            <person name="Hensen N."/>
            <person name="Bonometti L."/>
            <person name="Westerberg I."/>
            <person name="Brannstrom I.O."/>
            <person name="Guillou S."/>
            <person name="Cros-Aarteil S."/>
            <person name="Calhoun S."/>
            <person name="Haridas S."/>
            <person name="Kuo A."/>
            <person name="Mondo S."/>
            <person name="Pangilinan J."/>
            <person name="Riley R."/>
            <person name="LaButti K."/>
            <person name="Andreopoulos B."/>
            <person name="Lipzen A."/>
            <person name="Chen C."/>
            <person name="Yan M."/>
            <person name="Daum C."/>
            <person name="Ng V."/>
            <person name="Clum A."/>
            <person name="Steindorff A."/>
            <person name="Ohm R.A."/>
            <person name="Martin F."/>
            <person name="Silar P."/>
            <person name="Natvig D.O."/>
            <person name="Lalanne C."/>
            <person name="Gautier V."/>
            <person name="Ament-Velasquez S.L."/>
            <person name="Kruys A."/>
            <person name="Hutchinson M.I."/>
            <person name="Powell A.J."/>
            <person name="Barry K."/>
            <person name="Miller A.N."/>
            <person name="Grigoriev I.V."/>
            <person name="Debuchy R."/>
            <person name="Gladieux P."/>
            <person name="Hiltunen Thoren M."/>
            <person name="Johannesson H."/>
        </authorList>
    </citation>
    <scope>NUCLEOTIDE SEQUENCE</scope>
    <source>
        <strain evidence="2">CBS 892.96</strain>
    </source>
</reference>
<accession>A0AAN6W0T1</accession>
<feature type="compositionally biased region" description="Basic and acidic residues" evidence="1">
    <location>
        <begin position="370"/>
        <end position="384"/>
    </location>
</feature>
<feature type="region of interest" description="Disordered" evidence="1">
    <location>
        <begin position="370"/>
        <end position="455"/>
    </location>
</feature>
<dbReference type="EMBL" id="MU866446">
    <property type="protein sequence ID" value="KAK4172257.1"/>
    <property type="molecule type" value="Genomic_DNA"/>
</dbReference>
<feature type="compositionally biased region" description="Basic and acidic residues" evidence="1">
    <location>
        <begin position="546"/>
        <end position="557"/>
    </location>
</feature>
<organism evidence="2 3">
    <name type="scientific">Triangularia setosa</name>
    <dbReference type="NCBI Taxonomy" id="2587417"/>
    <lineage>
        <taxon>Eukaryota</taxon>
        <taxon>Fungi</taxon>
        <taxon>Dikarya</taxon>
        <taxon>Ascomycota</taxon>
        <taxon>Pezizomycotina</taxon>
        <taxon>Sordariomycetes</taxon>
        <taxon>Sordariomycetidae</taxon>
        <taxon>Sordariales</taxon>
        <taxon>Podosporaceae</taxon>
        <taxon>Triangularia</taxon>
    </lineage>
</organism>
<dbReference type="Proteomes" id="UP001302321">
    <property type="component" value="Unassembled WGS sequence"/>
</dbReference>
<feature type="compositionally biased region" description="Low complexity" evidence="1">
    <location>
        <begin position="431"/>
        <end position="455"/>
    </location>
</feature>
<evidence type="ECO:0000313" key="3">
    <source>
        <dbReference type="Proteomes" id="UP001302321"/>
    </source>
</evidence>
<keyword evidence="3" id="KW-1185">Reference proteome</keyword>
<proteinExistence type="predicted"/>
<name>A0AAN6W0T1_9PEZI</name>
<gene>
    <name evidence="2" type="ORF">QBC36DRAFT_363282</name>
</gene>
<dbReference type="AlphaFoldDB" id="A0AAN6W0T1"/>
<evidence type="ECO:0000313" key="2">
    <source>
        <dbReference type="EMBL" id="KAK4172257.1"/>
    </source>
</evidence>
<protein>
    <submittedName>
        <fullName evidence="2">Uncharacterized protein</fullName>
    </submittedName>
</protein>
<feature type="compositionally biased region" description="Basic and acidic residues" evidence="1">
    <location>
        <begin position="567"/>
        <end position="579"/>
    </location>
</feature>
<sequence>MPSSSKLASAPTSALALAGLAKNALAVPDLSFPPRTPSLLLGDRALDLIPTLADLLVKPGCRTTGLPLPPMPERTRAHKRLWTEFIKSWMKETDDYSDLETAHRNLKAAHDEGTKSRNELRQLKKWFDTCKKRWLEHRASNKNNAIMPEAYRAFEELLKKETSLIQKIAYNDTVLPKQEKLQRLIEEATKSDLRGLVDLWNNRVNWADRFNQICNDEIGSHLEEQDRLDKEEEAREAARMEAWRKQEEAQNAAKMEAFTELSDRLRDQEEATQAARKEQKESNEARKKPDEAEAEARAQTLIRETAREMRQLETAACNINAPTVNQAGIVDTAIDKGGAFYVAPGDTQQLDGEWERGQALLRLEHQVAERKRTGQLEREQEMRKSQYQAQQQRAAQSQTSQNQASQNQASQRQPTQPQFAHHQAEKQQASQHQPVQQYPAPQQQAVQPHFQQHQDFQHPIVQHQASQDHAAQNRAIQRQELPQAQQRPQIAQNQVFQRHQPPQYQNLYHYAAQYQASPHQASQHNTFQHSAVQQTAPQIPRPPKVGKTEEEKKEAKRAAGRARYQRLKAEKAERERQEQARLQQENVEQMLERDNTIRQQQEDVHQATLQRDGASTMAAWPAWPAGGRMQTVGS</sequence>
<feature type="compositionally biased region" description="Basic and acidic residues" evidence="1">
    <location>
        <begin position="263"/>
        <end position="296"/>
    </location>
</feature>
<comment type="caution">
    <text evidence="2">The sequence shown here is derived from an EMBL/GenBank/DDBJ whole genome shotgun (WGS) entry which is preliminary data.</text>
</comment>
<feature type="region of interest" description="Disordered" evidence="1">
    <location>
        <begin position="533"/>
        <end position="581"/>
    </location>
</feature>
<evidence type="ECO:0000256" key="1">
    <source>
        <dbReference type="SAM" id="MobiDB-lite"/>
    </source>
</evidence>
<feature type="region of interest" description="Disordered" evidence="1">
    <location>
        <begin position="601"/>
        <end position="634"/>
    </location>
</feature>
<feature type="region of interest" description="Disordered" evidence="1">
    <location>
        <begin position="263"/>
        <end position="297"/>
    </location>
</feature>
<feature type="compositionally biased region" description="Low complexity" evidence="1">
    <location>
        <begin position="385"/>
        <end position="413"/>
    </location>
</feature>